<reference evidence="5 6" key="1">
    <citation type="submission" date="2023-10" db="EMBL/GenBank/DDBJ databases">
        <title>Characteristics and mechanism of a salt-tolerant marine origin heterotrophic nitrifying- aerobic denitrifying bacteria Marinobacter xestospongiae HN1.</title>
        <authorList>
            <person name="Qi R."/>
        </authorList>
    </citation>
    <scope>NUCLEOTIDE SEQUENCE [LARGE SCALE GENOMIC DNA]</scope>
    <source>
        <strain evidence="5 6">HN1</strain>
    </source>
</reference>
<dbReference type="SUPFAM" id="SSF56214">
    <property type="entry name" value="4'-phosphopantetheinyl transferase"/>
    <property type="match status" value="2"/>
</dbReference>
<evidence type="ECO:0000259" key="4">
    <source>
        <dbReference type="Pfam" id="PF01648"/>
    </source>
</evidence>
<dbReference type="RefSeq" id="WP_316974987.1">
    <property type="nucleotide sequence ID" value="NZ_JAWIIJ010000016.1"/>
</dbReference>
<dbReference type="Proteomes" id="UP001269819">
    <property type="component" value="Unassembled WGS sequence"/>
</dbReference>
<dbReference type="InterPro" id="IPR008278">
    <property type="entry name" value="4-PPantetheinyl_Trfase_dom"/>
</dbReference>
<dbReference type="PANTHER" id="PTHR12215">
    <property type="entry name" value="PHOSPHOPANTETHEINE TRANSFERASE"/>
    <property type="match status" value="1"/>
</dbReference>
<sequence length="268" mass="28912">MAGSSSACSPEATAPQIWLARVPEQQPDALPGWLSREEQQRAAGHHGTGRLDFLHSRWLIRQALGHAAGLAPEQCRPVSGRPVAAATPPGWRLSLSHSHGVVACATAWQQPLGIDLEPLGRHSRWRQVVQRWFSEREQAWLLAEPDACAFLRCWTLKEAWLKATGRGIAGNLQTLEIDADGQLRGDLADPDWWAISTTTGGFQLALVYRCPAGAATPPQWLAADPQLSLAAAAPRVRAAGDTSFHTAEGTDKSARPCPILPATGTDHD</sequence>
<keyword evidence="2 5" id="KW-0808">Transferase</keyword>
<organism evidence="5 6">
    <name type="scientific">Marinobacter xestospongiae</name>
    <dbReference type="NCBI Taxonomy" id="994319"/>
    <lineage>
        <taxon>Bacteria</taxon>
        <taxon>Pseudomonadati</taxon>
        <taxon>Pseudomonadota</taxon>
        <taxon>Gammaproteobacteria</taxon>
        <taxon>Pseudomonadales</taxon>
        <taxon>Marinobacteraceae</taxon>
        <taxon>Marinobacter</taxon>
    </lineage>
</organism>
<protein>
    <submittedName>
        <fullName evidence="5">4'-phosphopantetheinyl transferase superfamily protein</fullName>
    </submittedName>
</protein>
<dbReference type="Gene3D" id="3.90.470.20">
    <property type="entry name" value="4'-phosphopantetheinyl transferase domain"/>
    <property type="match status" value="1"/>
</dbReference>
<dbReference type="InterPro" id="IPR037143">
    <property type="entry name" value="4-PPantetheinyl_Trfase_dom_sf"/>
</dbReference>
<evidence type="ECO:0000313" key="5">
    <source>
        <dbReference type="EMBL" id="MDV2080599.1"/>
    </source>
</evidence>
<dbReference type="EMBL" id="JAWIIJ010000016">
    <property type="protein sequence ID" value="MDV2080599.1"/>
    <property type="molecule type" value="Genomic_DNA"/>
</dbReference>
<gene>
    <name evidence="5" type="ORF">RYS15_18090</name>
</gene>
<proteinExistence type="inferred from homology"/>
<dbReference type="InterPro" id="IPR050559">
    <property type="entry name" value="P-Pant_transferase_sf"/>
</dbReference>
<evidence type="ECO:0000256" key="1">
    <source>
        <dbReference type="ARBA" id="ARBA00010990"/>
    </source>
</evidence>
<dbReference type="Pfam" id="PF01648">
    <property type="entry name" value="ACPS"/>
    <property type="match status" value="1"/>
</dbReference>
<comment type="caution">
    <text evidence="5">The sequence shown here is derived from an EMBL/GenBank/DDBJ whole genome shotgun (WGS) entry which is preliminary data.</text>
</comment>
<accession>A0ABU3W234</accession>
<comment type="similarity">
    <text evidence="1">Belongs to the P-Pant transferase superfamily. Gsp/Sfp/HetI/AcpT family.</text>
</comment>
<name>A0ABU3W234_9GAMM</name>
<dbReference type="GO" id="GO:0016740">
    <property type="term" value="F:transferase activity"/>
    <property type="evidence" value="ECO:0007669"/>
    <property type="project" value="UniProtKB-KW"/>
</dbReference>
<feature type="region of interest" description="Disordered" evidence="3">
    <location>
        <begin position="241"/>
        <end position="268"/>
    </location>
</feature>
<feature type="domain" description="4'-phosphopantetheinyl transferase" evidence="4">
    <location>
        <begin position="111"/>
        <end position="184"/>
    </location>
</feature>
<dbReference type="PANTHER" id="PTHR12215:SF10">
    <property type="entry name" value="L-AMINOADIPATE-SEMIALDEHYDE DEHYDROGENASE-PHOSPHOPANTETHEINYL TRANSFERASE"/>
    <property type="match status" value="1"/>
</dbReference>
<evidence type="ECO:0000256" key="2">
    <source>
        <dbReference type="ARBA" id="ARBA00022679"/>
    </source>
</evidence>
<keyword evidence="6" id="KW-1185">Reference proteome</keyword>
<evidence type="ECO:0000313" key="6">
    <source>
        <dbReference type="Proteomes" id="UP001269819"/>
    </source>
</evidence>
<evidence type="ECO:0000256" key="3">
    <source>
        <dbReference type="SAM" id="MobiDB-lite"/>
    </source>
</evidence>